<evidence type="ECO:0000313" key="3">
    <source>
        <dbReference type="Proteomes" id="UP000076796"/>
    </source>
</evidence>
<dbReference type="EMBL" id="LWMH01000001">
    <property type="protein sequence ID" value="KZS44991.1"/>
    <property type="molecule type" value="Genomic_DNA"/>
</dbReference>
<evidence type="ECO:0000313" key="2">
    <source>
        <dbReference type="EMBL" id="KZS44991.1"/>
    </source>
</evidence>
<proteinExistence type="predicted"/>
<keyword evidence="1" id="KW-0472">Membrane</keyword>
<keyword evidence="1" id="KW-0812">Transmembrane</keyword>
<accession>A0A163GIH9</accession>
<keyword evidence="3" id="KW-1185">Reference proteome</keyword>
<name>A0A163GIH9_9BACL</name>
<sequence length="91" mass="10330">MNNVNDTKGHLIKRKLFIIISLIFAISMGMGSALLHYRFPTLSSLIIAPFVGIGITVYFVFLSKFNQKVTDHYALILIMIIFSFISTLIIY</sequence>
<dbReference type="Proteomes" id="UP000076796">
    <property type="component" value="Unassembled WGS sequence"/>
</dbReference>
<comment type="caution">
    <text evidence="2">The sequence shown here is derived from an EMBL/GenBank/DDBJ whole genome shotgun (WGS) entry which is preliminary data.</text>
</comment>
<evidence type="ECO:0000256" key="1">
    <source>
        <dbReference type="SAM" id="Phobius"/>
    </source>
</evidence>
<feature type="transmembrane region" description="Helical" evidence="1">
    <location>
        <begin position="41"/>
        <end position="61"/>
    </location>
</feature>
<reference evidence="2" key="1">
    <citation type="journal article" date="2016" name="Genome Announc.">
        <title>Draft genomes of two strains of Paenibacillus glucanolyticus with capability to degrade lignocellulose.</title>
        <authorList>
            <person name="Mathews S.L."/>
            <person name="Pawlak J."/>
            <person name="Grunden A.M."/>
        </authorList>
    </citation>
    <scope>NUCLEOTIDE SEQUENCE [LARGE SCALE GENOMIC DNA]</scope>
    <source>
        <strain evidence="2">SLM1</strain>
    </source>
</reference>
<keyword evidence="1" id="KW-1133">Transmembrane helix</keyword>
<protein>
    <submittedName>
        <fullName evidence="2">Uncharacterized protein</fullName>
    </submittedName>
</protein>
<dbReference type="AlphaFoldDB" id="A0A163GIH9"/>
<gene>
    <name evidence="2" type="ORF">AWU65_03145</name>
</gene>
<feature type="transmembrane region" description="Helical" evidence="1">
    <location>
        <begin position="16"/>
        <end position="35"/>
    </location>
</feature>
<feature type="transmembrane region" description="Helical" evidence="1">
    <location>
        <begin position="73"/>
        <end position="90"/>
    </location>
</feature>
<organism evidence="2 3">
    <name type="scientific">Paenibacillus glucanolyticus</name>
    <dbReference type="NCBI Taxonomy" id="59843"/>
    <lineage>
        <taxon>Bacteria</taxon>
        <taxon>Bacillati</taxon>
        <taxon>Bacillota</taxon>
        <taxon>Bacilli</taxon>
        <taxon>Bacillales</taxon>
        <taxon>Paenibacillaceae</taxon>
        <taxon>Paenibacillus</taxon>
    </lineage>
</organism>